<dbReference type="InterPro" id="IPR051781">
    <property type="entry name" value="Metallo-dep_Hydrolase"/>
</dbReference>
<dbReference type="PANTHER" id="PTHR43135">
    <property type="entry name" value="ALPHA-D-RIBOSE 1-METHYLPHOSPHONATE 5-TRIPHOSPHATE DIPHOSPHATASE"/>
    <property type="match status" value="1"/>
</dbReference>
<dbReference type="Proteomes" id="UP000184532">
    <property type="component" value="Unassembled WGS sequence"/>
</dbReference>
<dbReference type="InterPro" id="IPR032466">
    <property type="entry name" value="Metal_Hydrolase"/>
</dbReference>
<name>A0A1M5ING7_9FLAO</name>
<dbReference type="STRING" id="570519.SAMN04488116_0826"/>
<gene>
    <name evidence="2" type="ORF">SAMN04488116_0826</name>
</gene>
<dbReference type="InterPro" id="IPR011059">
    <property type="entry name" value="Metal-dep_hydrolase_composite"/>
</dbReference>
<reference evidence="3" key="1">
    <citation type="submission" date="2016-11" db="EMBL/GenBank/DDBJ databases">
        <authorList>
            <person name="Varghese N."/>
            <person name="Submissions S."/>
        </authorList>
    </citation>
    <scope>NUCLEOTIDE SEQUENCE [LARGE SCALE GENOMIC DNA]</scope>
    <source>
        <strain evidence="3">DSM 22638</strain>
    </source>
</reference>
<dbReference type="Gene3D" id="3.40.50.10910">
    <property type="entry name" value="Amidohydrolase"/>
    <property type="match status" value="1"/>
</dbReference>
<dbReference type="AlphaFoldDB" id="A0A1M5ING7"/>
<keyword evidence="3" id="KW-1185">Reference proteome</keyword>
<dbReference type="PANTHER" id="PTHR43135:SF3">
    <property type="entry name" value="ALPHA-D-RIBOSE 1-METHYLPHOSPHONATE 5-TRIPHOSPHATE DIPHOSPHATASE"/>
    <property type="match status" value="1"/>
</dbReference>
<dbReference type="SUPFAM" id="SSF51556">
    <property type="entry name" value="Metallo-dependent hydrolases"/>
    <property type="match status" value="1"/>
</dbReference>
<dbReference type="Gene3D" id="3.30.110.90">
    <property type="entry name" value="Amidohydrolase"/>
    <property type="match status" value="1"/>
</dbReference>
<dbReference type="RefSeq" id="WP_073176604.1">
    <property type="nucleotide sequence ID" value="NZ_FQWL01000001.1"/>
</dbReference>
<evidence type="ECO:0000259" key="1">
    <source>
        <dbReference type="Pfam" id="PF01979"/>
    </source>
</evidence>
<sequence length="519" mass="59066">MLKSLIKSLRVIVAFVVLLLLTYAIGLAWPMPNLEVPPTSEYVWIRHVNIVDVETGNILQNQDIHIRGNRIIYLGESKALIKKDVLAINGTGKYVIPGLWDMHTHSNQHSEWLHYPLYVANGVTGIRDMSGQLNEPDSYWVGSRERLKWNDELEKNKRVTPRYVLQSSYQMDGEASVPDGFPNFFKLQNTSQVDSLLRYYKNQEVDFIKVYQQLSPETYRALALEAPKYGMHLAGHKPMFLSLEESIELGQKSFEHGRIFMFEAFPNADKLRNPVDWKSQFSVFKKSMVDDFDTTIAKDLMQHMAENKAYWTPTLQTLKFEAKAHETDFRENPNLEYVTMVRKKLWWGIDTQSNSKRNLEGDNVGVSSSFYKAAKAQVKMASDLGVPILAGTDVTDSYVFAGFSLHDELQDLVKSGLSNLEALQTATWVAANYADLDSDYGTIKPGKVADLVLLDSNPLVDISNTQRISGVLLNGVYYDDNKLEELKNFTKEISSSFHMNVKTFHSMMSSPLIRVQFAD</sequence>
<dbReference type="EMBL" id="FQWL01000001">
    <property type="protein sequence ID" value="SHG29817.1"/>
    <property type="molecule type" value="Genomic_DNA"/>
</dbReference>
<dbReference type="GO" id="GO:0016810">
    <property type="term" value="F:hydrolase activity, acting on carbon-nitrogen (but not peptide) bonds"/>
    <property type="evidence" value="ECO:0007669"/>
    <property type="project" value="InterPro"/>
</dbReference>
<feature type="domain" description="Amidohydrolase-related" evidence="1">
    <location>
        <begin position="213"/>
        <end position="475"/>
    </location>
</feature>
<keyword evidence="2" id="KW-0378">Hydrolase</keyword>
<organism evidence="2 3">
    <name type="scientific">Flagellimonas flava</name>
    <dbReference type="NCBI Taxonomy" id="570519"/>
    <lineage>
        <taxon>Bacteria</taxon>
        <taxon>Pseudomonadati</taxon>
        <taxon>Bacteroidota</taxon>
        <taxon>Flavobacteriia</taxon>
        <taxon>Flavobacteriales</taxon>
        <taxon>Flavobacteriaceae</taxon>
        <taxon>Flagellimonas</taxon>
    </lineage>
</organism>
<protein>
    <submittedName>
        <fullName evidence="2">Amidohydrolase family protein</fullName>
    </submittedName>
</protein>
<dbReference type="Pfam" id="PF01979">
    <property type="entry name" value="Amidohydro_1"/>
    <property type="match status" value="1"/>
</dbReference>
<proteinExistence type="predicted"/>
<dbReference type="SUPFAM" id="SSF51338">
    <property type="entry name" value="Composite domain of metallo-dependent hydrolases"/>
    <property type="match status" value="1"/>
</dbReference>
<evidence type="ECO:0000313" key="3">
    <source>
        <dbReference type="Proteomes" id="UP000184532"/>
    </source>
</evidence>
<evidence type="ECO:0000313" key="2">
    <source>
        <dbReference type="EMBL" id="SHG29817.1"/>
    </source>
</evidence>
<dbReference type="Gene3D" id="2.30.40.10">
    <property type="entry name" value="Urease, subunit C, domain 1"/>
    <property type="match status" value="1"/>
</dbReference>
<accession>A0A1M5ING7</accession>
<dbReference type="OrthoDB" id="9797498at2"/>
<dbReference type="Gene3D" id="1.20.58.520">
    <property type="entry name" value="Amidohydrolase"/>
    <property type="match status" value="1"/>
</dbReference>
<dbReference type="InterPro" id="IPR006680">
    <property type="entry name" value="Amidohydro-rel"/>
</dbReference>